<evidence type="ECO:0000313" key="1">
    <source>
        <dbReference type="EMBL" id="GGL45747.1"/>
    </source>
</evidence>
<evidence type="ECO:0000313" key="2">
    <source>
        <dbReference type="Proteomes" id="UP000638263"/>
    </source>
</evidence>
<reference evidence="1" key="1">
    <citation type="journal article" date="2014" name="Int. J. Syst. Evol. Microbiol.">
        <title>Complete genome sequence of Corynebacterium casei LMG S-19264T (=DSM 44701T), isolated from a smear-ripened cheese.</title>
        <authorList>
            <consortium name="US DOE Joint Genome Institute (JGI-PGF)"/>
            <person name="Walter F."/>
            <person name="Albersmeier A."/>
            <person name="Kalinowski J."/>
            <person name="Ruckert C."/>
        </authorList>
    </citation>
    <scope>NUCLEOTIDE SEQUENCE</scope>
    <source>
        <strain evidence="1">CGMCC 4.3508</strain>
    </source>
</reference>
<gene>
    <name evidence="1" type="ORF">GCM10011588_70610</name>
</gene>
<protein>
    <submittedName>
        <fullName evidence="1">Uncharacterized protein</fullName>
    </submittedName>
</protein>
<accession>A0A917RYV0</accession>
<name>A0A917RYV0_9NOCA</name>
<sequence>MTIICSACSWPDPVLISRHGAVRYWRCVCGQWLVSEADAVTASPGDSDLAEIRG</sequence>
<reference evidence="1" key="2">
    <citation type="submission" date="2020-09" db="EMBL/GenBank/DDBJ databases">
        <authorList>
            <person name="Sun Q."/>
            <person name="Zhou Y."/>
        </authorList>
    </citation>
    <scope>NUCLEOTIDE SEQUENCE</scope>
    <source>
        <strain evidence="1">CGMCC 4.3508</strain>
    </source>
</reference>
<dbReference type="EMBL" id="BMMH01000040">
    <property type="protein sequence ID" value="GGL45747.1"/>
    <property type="molecule type" value="Genomic_DNA"/>
</dbReference>
<keyword evidence="2" id="KW-1185">Reference proteome</keyword>
<organism evidence="1 2">
    <name type="scientific">Nocardia jinanensis</name>
    <dbReference type="NCBI Taxonomy" id="382504"/>
    <lineage>
        <taxon>Bacteria</taxon>
        <taxon>Bacillati</taxon>
        <taxon>Actinomycetota</taxon>
        <taxon>Actinomycetes</taxon>
        <taxon>Mycobacteriales</taxon>
        <taxon>Nocardiaceae</taxon>
        <taxon>Nocardia</taxon>
    </lineage>
</organism>
<proteinExistence type="predicted"/>
<dbReference type="RefSeq" id="WP_189094687.1">
    <property type="nucleotide sequence ID" value="NZ_BMMH01000040.1"/>
</dbReference>
<comment type="caution">
    <text evidence="1">The sequence shown here is derived from an EMBL/GenBank/DDBJ whole genome shotgun (WGS) entry which is preliminary data.</text>
</comment>
<dbReference type="AlphaFoldDB" id="A0A917RYV0"/>
<dbReference type="Proteomes" id="UP000638263">
    <property type="component" value="Unassembled WGS sequence"/>
</dbReference>